<evidence type="ECO:0000313" key="3">
    <source>
        <dbReference type="Proteomes" id="UP001271769"/>
    </source>
</evidence>
<comment type="caution">
    <text evidence="2">The sequence shown here is derived from an EMBL/GenBank/DDBJ whole genome shotgun (WGS) entry which is preliminary data.</text>
</comment>
<gene>
    <name evidence="2" type="ORF">SMD31_11570</name>
</gene>
<dbReference type="Pfam" id="PF01755">
    <property type="entry name" value="Glyco_transf_25"/>
    <property type="match status" value="1"/>
</dbReference>
<feature type="domain" description="Glycosyl transferase family 25" evidence="1">
    <location>
        <begin position="24"/>
        <end position="196"/>
    </location>
</feature>
<sequence length="269" mass="30978">METAQSINSDGTAGVTGQAPQRTKVLVVSMADALDRQHRFSDRASAAVVPWRFFSAYSKLHPHLVYDETEALLAHGRPLRPGELGCYSSHYAIWEQLVADDDADQYVVLEDDVIVDWEYLKKIIDADLSPMKIDYLRLYYKYPVRQIVLMNAFVDRSRSLVELSDFAYGTQGYLITKAAAVRLLMHCRVVRRPIDDELDRSWAHGVRNLSVFPFPLIEESGASTIGASRFEKYPMPAHLRVRRRIHRFVERMRLRKAKAIRRLRHAFAN</sequence>
<keyword evidence="3" id="KW-1185">Reference proteome</keyword>
<dbReference type="CDD" id="cd06532">
    <property type="entry name" value="Glyco_transf_25"/>
    <property type="match status" value="1"/>
</dbReference>
<accession>A0ABU5E061</accession>
<evidence type="ECO:0000313" key="2">
    <source>
        <dbReference type="EMBL" id="MDY0872570.1"/>
    </source>
</evidence>
<name>A0ABU5E061_9PROT</name>
<proteinExistence type="predicted"/>
<protein>
    <submittedName>
        <fullName evidence="2">Glycosyltransferase family 25 protein</fullName>
    </submittedName>
</protein>
<reference evidence="2 3" key="1">
    <citation type="journal article" date="2013" name="Antonie Van Leeuwenhoek">
        <title>Dongia rigui sp. nov., isolated from freshwater of a large wetland in Korea.</title>
        <authorList>
            <person name="Baik K.S."/>
            <person name="Hwang Y.M."/>
            <person name="Choi J.S."/>
            <person name="Kwon J."/>
            <person name="Seong C.N."/>
        </authorList>
    </citation>
    <scope>NUCLEOTIDE SEQUENCE [LARGE SCALE GENOMIC DNA]</scope>
    <source>
        <strain evidence="2 3">04SU4-P</strain>
    </source>
</reference>
<dbReference type="Proteomes" id="UP001271769">
    <property type="component" value="Unassembled WGS sequence"/>
</dbReference>
<evidence type="ECO:0000259" key="1">
    <source>
        <dbReference type="Pfam" id="PF01755"/>
    </source>
</evidence>
<organism evidence="2 3">
    <name type="scientific">Dongia rigui</name>
    <dbReference type="NCBI Taxonomy" id="940149"/>
    <lineage>
        <taxon>Bacteria</taxon>
        <taxon>Pseudomonadati</taxon>
        <taxon>Pseudomonadota</taxon>
        <taxon>Alphaproteobacteria</taxon>
        <taxon>Rhodospirillales</taxon>
        <taxon>Dongiaceae</taxon>
        <taxon>Dongia</taxon>
    </lineage>
</organism>
<dbReference type="InterPro" id="IPR002654">
    <property type="entry name" value="Glyco_trans_25"/>
</dbReference>
<dbReference type="EMBL" id="JAXCLX010000002">
    <property type="protein sequence ID" value="MDY0872570.1"/>
    <property type="molecule type" value="Genomic_DNA"/>
</dbReference>